<gene>
    <name evidence="4" type="ORF">MACH21_12660</name>
</gene>
<dbReference type="GO" id="GO:1990281">
    <property type="term" value="C:efflux pump complex"/>
    <property type="evidence" value="ECO:0007669"/>
    <property type="project" value="TreeGrafter"/>
</dbReference>
<dbReference type="InterPro" id="IPR006143">
    <property type="entry name" value="RND_pump_MFP"/>
</dbReference>
<evidence type="ECO:0000256" key="1">
    <source>
        <dbReference type="ARBA" id="ARBA00009477"/>
    </source>
</evidence>
<organism evidence="4 5">
    <name type="scientific">Roseicyclus marinus</name>
    <dbReference type="NCBI Taxonomy" id="2161673"/>
    <lineage>
        <taxon>Bacteria</taxon>
        <taxon>Pseudomonadati</taxon>
        <taxon>Pseudomonadota</taxon>
        <taxon>Alphaproteobacteria</taxon>
        <taxon>Rhodobacterales</taxon>
        <taxon>Roseobacteraceae</taxon>
        <taxon>Roseicyclus</taxon>
    </lineage>
</organism>
<dbReference type="Gene3D" id="2.40.50.100">
    <property type="match status" value="1"/>
</dbReference>
<dbReference type="GO" id="GO:0015562">
    <property type="term" value="F:efflux transmembrane transporter activity"/>
    <property type="evidence" value="ECO:0007669"/>
    <property type="project" value="TreeGrafter"/>
</dbReference>
<dbReference type="PANTHER" id="PTHR30469">
    <property type="entry name" value="MULTIDRUG RESISTANCE PROTEIN MDTA"/>
    <property type="match status" value="1"/>
</dbReference>
<dbReference type="EMBL" id="AP027266">
    <property type="protein sequence ID" value="BDW85089.1"/>
    <property type="molecule type" value="Genomic_DNA"/>
</dbReference>
<dbReference type="Gene3D" id="2.40.30.170">
    <property type="match status" value="1"/>
</dbReference>
<dbReference type="KEGG" id="rmai:MACH21_12660"/>
<dbReference type="PANTHER" id="PTHR30469:SF29">
    <property type="entry name" value="BLR2860 PROTEIN"/>
    <property type="match status" value="1"/>
</dbReference>
<accession>A0AA48HGC0</accession>
<protein>
    <recommendedName>
        <fullName evidence="3">CusB-like beta-barrel domain-containing protein</fullName>
    </recommendedName>
</protein>
<dbReference type="Proteomes" id="UP001337723">
    <property type="component" value="Chromosome"/>
</dbReference>
<keyword evidence="2" id="KW-0175">Coiled coil</keyword>
<evidence type="ECO:0000313" key="4">
    <source>
        <dbReference type="EMBL" id="BDW85089.1"/>
    </source>
</evidence>
<dbReference type="NCBIfam" id="TIGR01730">
    <property type="entry name" value="RND_mfp"/>
    <property type="match status" value="1"/>
</dbReference>
<name>A0AA48HGC0_9RHOB</name>
<feature type="coiled-coil region" evidence="2">
    <location>
        <begin position="210"/>
        <end position="244"/>
    </location>
</feature>
<evidence type="ECO:0000256" key="2">
    <source>
        <dbReference type="SAM" id="Coils"/>
    </source>
</evidence>
<dbReference type="SUPFAM" id="SSF111369">
    <property type="entry name" value="HlyD-like secretion proteins"/>
    <property type="match status" value="2"/>
</dbReference>
<keyword evidence="5" id="KW-1185">Reference proteome</keyword>
<feature type="domain" description="CusB-like beta-barrel" evidence="3">
    <location>
        <begin position="283"/>
        <end position="351"/>
    </location>
</feature>
<dbReference type="RefSeq" id="WP_338275551.1">
    <property type="nucleotide sequence ID" value="NZ_AP027266.1"/>
</dbReference>
<evidence type="ECO:0000313" key="5">
    <source>
        <dbReference type="Proteomes" id="UP001337723"/>
    </source>
</evidence>
<dbReference type="AlphaFoldDB" id="A0AA48HGC0"/>
<proteinExistence type="inferred from homology"/>
<reference evidence="4 5" key="1">
    <citation type="submission" date="2023-01" db="EMBL/GenBank/DDBJ databases">
        <title>Complete genome sequence of Roseicyclus marinus strain Dej080120_10.</title>
        <authorList>
            <person name="Ueki S."/>
            <person name="Maruyama F."/>
        </authorList>
    </citation>
    <scope>NUCLEOTIDE SEQUENCE [LARGE SCALE GENOMIC DNA]</scope>
    <source>
        <strain evidence="4 5">Dej080120_10</strain>
    </source>
</reference>
<evidence type="ECO:0000259" key="3">
    <source>
        <dbReference type="Pfam" id="PF25954"/>
    </source>
</evidence>
<comment type="similarity">
    <text evidence="1">Belongs to the membrane fusion protein (MFP) (TC 8.A.1) family.</text>
</comment>
<dbReference type="InterPro" id="IPR058792">
    <property type="entry name" value="Beta-barrel_RND_2"/>
</dbReference>
<dbReference type="Pfam" id="PF25954">
    <property type="entry name" value="Beta-barrel_RND_2"/>
    <property type="match status" value="1"/>
</dbReference>
<sequence>MRIFPIITATLVCVALYFLILDRETLLSFAGRFGGETLEATTGAEDGTPVQSGDAMAEADERVHVVVRRSQAQVTENAVVLRGRTEALRQVVVAAETSGRIVSEPLRAGAQVSEGQLLCEIDAGTRLSALAEAEARLLEAQARLPEARAQLPLARARQAEAEAALAAARIDGNAATRLSESGFASETRAANAVAGVSSAEAAVSSAAAGVESAQATIQSAESGIRAAEAAVIRAEEELDRLTIHAPFAGLLESDTAELGSLMQPGAPCATIIQLDPIKLVGFVPEAHVDRVMLGARAGAHLASGRDVTGEVSFVSRSADPQTRTFRVEITVPNADQSIRDGQTADILIQSEGMPAHLLPASAMTLSDEGALGVRTVVDGMVQFVPVRMIRDTANGVWLTGLPETADVITVGQEFVTDGVAVRVTYESERTQ</sequence>